<accession>A0A0H3HDC5</accession>
<evidence type="ECO:0000259" key="3">
    <source>
        <dbReference type="Pfam" id="PF12486"/>
    </source>
</evidence>
<protein>
    <submittedName>
        <fullName evidence="4">Type VI secretion system protein VasL</fullName>
    </submittedName>
</protein>
<feature type="region of interest" description="Disordered" evidence="1">
    <location>
        <begin position="173"/>
        <end position="195"/>
    </location>
</feature>
<dbReference type="InterPro" id="IPR010657">
    <property type="entry name" value="ImpA_N"/>
</dbReference>
<evidence type="ECO:0000313" key="4">
    <source>
        <dbReference type="EMBL" id="AEX05497.1"/>
    </source>
</evidence>
<dbReference type="Proteomes" id="UP000007843">
    <property type="component" value="Chromosome"/>
</dbReference>
<dbReference type="RefSeq" id="WP_014229089.1">
    <property type="nucleotide sequence ID" value="NC_016612.1"/>
</dbReference>
<dbReference type="Pfam" id="PF12486">
    <property type="entry name" value="VasL"/>
    <property type="match status" value="1"/>
</dbReference>
<evidence type="ECO:0000259" key="2">
    <source>
        <dbReference type="Pfam" id="PF06812"/>
    </source>
</evidence>
<dbReference type="AlphaFoldDB" id="A0A0H3HDC5"/>
<feature type="domain" description="ImpA C-terminal" evidence="3">
    <location>
        <begin position="295"/>
        <end position="438"/>
    </location>
</feature>
<dbReference type="InterPro" id="IPR021069">
    <property type="entry name" value="ImpA_C"/>
</dbReference>
<evidence type="ECO:0000256" key="1">
    <source>
        <dbReference type="SAM" id="MobiDB-lite"/>
    </source>
</evidence>
<evidence type="ECO:0000313" key="5">
    <source>
        <dbReference type="Proteomes" id="UP000007843"/>
    </source>
</evidence>
<dbReference type="Pfam" id="PF06812">
    <property type="entry name" value="ImpA_N"/>
    <property type="match status" value="1"/>
</dbReference>
<reference evidence="4 5" key="1">
    <citation type="journal article" date="2012" name="J. Bacteriol.">
        <title>Complete genome sequence of Klebsiella oxytoca KCTC 1686, used in production of 2,3-butanediol.</title>
        <authorList>
            <person name="Shin S.H."/>
            <person name="Kim S."/>
            <person name="Kim J.Y."/>
            <person name="Lee S."/>
            <person name="Um Y."/>
            <person name="Oh M.K."/>
            <person name="Kim Y.R."/>
            <person name="Lee J."/>
            <person name="Yang K.S."/>
        </authorList>
    </citation>
    <scope>NUCLEOTIDE SEQUENCE [LARGE SCALE GENOMIC DNA]</scope>
    <source>
        <strain evidence="5">ATCC 8724 / DSM 4798 / JCM 20051 / NBRC 3318 / NRRL B-199 / KCTC 1686</strain>
    </source>
</reference>
<sequence>MTTPSECCLKTGGDPRTLADYARLRDEMNKLTHPARPDVNWRLAEKLCLSLFEHNGVELQTAAWYTLVRMHLAGLYGMNEGLAILVALVSRQWGNMWPQPTTARIKILSSLSQRLQQAMRTLSLTYIDLSQLYQAEAHLTALDDVLQRLELKHAGQLDALSILLHNAAVRLESSENKEETAPQAAAPDPAPSSLPEPTAQVKWVYVAEPASRPNADVVTAFPAPAKPWKPFVAGMLTMLALAGAAAGGWRATYPSDSGQMRFPARFSPLPTVLSAEQLQTLRQQSPSAEPGIKQTQQQLAQLLQLKPDWALSYGTHLAQQALTLWPEQAKPLARQWQQQVSAAALPVENLSGWHQGMTQLQQLTNRLNALDEQKGRYITVSELKSAVFAITQSFSRTVPAEEQLRQLSAQPRNQPGSAAQQNQTEQHLQQLIARYAALKQKTAE</sequence>
<organism evidence="4 5">
    <name type="scientific">Klebsiella michiganensis (strain ATCC 8724 / DSM 4798 / JCM 20051 / NBRC 3318 / NRRL B-199 / KCTC 1686 / BUCSAV 143 / CCM 1901)</name>
    <dbReference type="NCBI Taxonomy" id="1006551"/>
    <lineage>
        <taxon>Bacteria</taxon>
        <taxon>Pseudomonadati</taxon>
        <taxon>Pseudomonadota</taxon>
        <taxon>Gammaproteobacteria</taxon>
        <taxon>Enterobacterales</taxon>
        <taxon>Enterobacteriaceae</taxon>
        <taxon>Klebsiella/Raoultella group</taxon>
        <taxon>Klebsiella</taxon>
    </lineage>
</organism>
<dbReference type="PANTHER" id="PTHR37024:SF5">
    <property type="entry name" value="IMPA N-TERMINAL DOMAIN-CONTAINING PROTEIN"/>
    <property type="match status" value="1"/>
</dbReference>
<name>A0A0H3HDC5_KLEM8</name>
<dbReference type="HOGENOM" id="CLU_037314_0_1_6"/>
<dbReference type="PANTHER" id="PTHR37024">
    <property type="entry name" value="TYPE VI SECRETION SYSTEM DUF2094 AND IMPA-RELATED DOMAIN PROTEIN"/>
    <property type="match status" value="1"/>
</dbReference>
<dbReference type="PATRIC" id="fig|1006551.4.peg.3777"/>
<feature type="domain" description="ImpA N-terminal" evidence="2">
    <location>
        <begin position="11"/>
        <end position="112"/>
    </location>
</feature>
<dbReference type="EMBL" id="CP003218">
    <property type="protein sequence ID" value="AEX05497.1"/>
    <property type="molecule type" value="Genomic_DNA"/>
</dbReference>
<dbReference type="KEGG" id="kox:KOX_18875"/>
<gene>
    <name evidence="4" type="ordered locus">KOX_18875</name>
</gene>
<proteinExistence type="predicted"/>